<dbReference type="Proteomes" id="UP000255467">
    <property type="component" value="Unassembled WGS sequence"/>
</dbReference>
<feature type="signal peptide" evidence="1">
    <location>
        <begin position="1"/>
        <end position="25"/>
    </location>
</feature>
<feature type="chain" id="PRO_5016953956" description="Lipoprotein" evidence="1">
    <location>
        <begin position="26"/>
        <end position="133"/>
    </location>
</feature>
<dbReference type="OrthoDB" id="4552797at2"/>
<keyword evidence="3" id="KW-1185">Reference proteome</keyword>
<dbReference type="EMBL" id="UGRY01000002">
    <property type="protein sequence ID" value="SUA72725.1"/>
    <property type="molecule type" value="Genomic_DNA"/>
</dbReference>
<dbReference type="STRING" id="1406858.GCA_000710895_01789"/>
<organism evidence="2 3">
    <name type="scientific">Nocardia otitidiscaviarum</name>
    <dbReference type="NCBI Taxonomy" id="1823"/>
    <lineage>
        <taxon>Bacteria</taxon>
        <taxon>Bacillati</taxon>
        <taxon>Actinomycetota</taxon>
        <taxon>Actinomycetes</taxon>
        <taxon>Mycobacteriales</taxon>
        <taxon>Nocardiaceae</taxon>
        <taxon>Nocardia</taxon>
    </lineage>
</organism>
<name>A0A378Y688_9NOCA</name>
<dbReference type="PROSITE" id="PS51257">
    <property type="entry name" value="PROKAR_LIPOPROTEIN"/>
    <property type="match status" value="1"/>
</dbReference>
<keyword evidence="1" id="KW-0732">Signal</keyword>
<gene>
    <name evidence="2" type="ORF">NCTC1934_00154</name>
</gene>
<evidence type="ECO:0000313" key="3">
    <source>
        <dbReference type="Proteomes" id="UP000255467"/>
    </source>
</evidence>
<evidence type="ECO:0000256" key="1">
    <source>
        <dbReference type="SAM" id="SignalP"/>
    </source>
</evidence>
<protein>
    <recommendedName>
        <fullName evidence="4">Lipoprotein</fullName>
    </recommendedName>
</protein>
<dbReference type="AlphaFoldDB" id="A0A378Y688"/>
<reference evidence="2 3" key="1">
    <citation type="submission" date="2018-06" db="EMBL/GenBank/DDBJ databases">
        <authorList>
            <consortium name="Pathogen Informatics"/>
            <person name="Doyle S."/>
        </authorList>
    </citation>
    <scope>NUCLEOTIDE SEQUENCE [LARGE SCALE GENOMIC DNA]</scope>
    <source>
        <strain evidence="2 3">NCTC1934</strain>
    </source>
</reference>
<evidence type="ECO:0000313" key="2">
    <source>
        <dbReference type="EMBL" id="SUA72725.1"/>
    </source>
</evidence>
<dbReference type="RefSeq" id="WP_039809525.1">
    <property type="nucleotide sequence ID" value="NZ_UGRY01000002.1"/>
</dbReference>
<sequence length="133" mass="14099">MIARRVWLAGVAGACAVLASGCADRDDTTTEAFGAEPAATDASNAQRSVFVTECGGTAAGWRAAGVVSNLDDVEHRYAVVVSFVTPESTVLERTRTEVLVQPGATENFTTETRLDPVRRPDSVACVLRDVEQL</sequence>
<proteinExistence type="predicted"/>
<accession>A0A378Y688</accession>
<evidence type="ECO:0008006" key="4">
    <source>
        <dbReference type="Google" id="ProtNLM"/>
    </source>
</evidence>